<dbReference type="InterPro" id="IPR012338">
    <property type="entry name" value="Beta-lactam/transpept-like"/>
</dbReference>
<dbReference type="InterPro" id="IPR011812">
    <property type="entry name" value="Pep_trsgly"/>
</dbReference>
<comment type="similarity">
    <text evidence="3">In the N-terminal section; belongs to the glycosyltransferase 51 family.</text>
</comment>
<dbReference type="Gene3D" id="3.40.710.10">
    <property type="entry name" value="DD-peptidase/beta-lactamase superfamily"/>
    <property type="match status" value="1"/>
</dbReference>
<evidence type="ECO:0000256" key="6">
    <source>
        <dbReference type="ARBA" id="ARBA00022645"/>
    </source>
</evidence>
<evidence type="ECO:0000256" key="16">
    <source>
        <dbReference type="ARBA" id="ARBA00023268"/>
    </source>
</evidence>
<keyword evidence="9" id="KW-0808">Transferase</keyword>
<reference evidence="22 23" key="1">
    <citation type="submission" date="2018-11" db="EMBL/GenBank/DDBJ databases">
        <title>Genomic Encyclopedia of Type Strains, Phase IV (KMG-IV): sequencing the most valuable type-strain genomes for metagenomic binning, comparative biology and taxonomic classification.</title>
        <authorList>
            <person name="Goeker M."/>
        </authorList>
    </citation>
    <scope>NUCLEOTIDE SEQUENCE [LARGE SCALE GENOMIC DNA]</scope>
    <source>
        <strain evidence="22 23">DSM 18090</strain>
    </source>
</reference>
<evidence type="ECO:0000256" key="5">
    <source>
        <dbReference type="ARBA" id="ARBA00022519"/>
    </source>
</evidence>
<keyword evidence="12" id="KW-0133">Cell shape</keyword>
<dbReference type="Proteomes" id="UP000276443">
    <property type="component" value="Unassembled WGS sequence"/>
</dbReference>
<evidence type="ECO:0000256" key="4">
    <source>
        <dbReference type="ARBA" id="ARBA00022475"/>
    </source>
</evidence>
<dbReference type="Pfam" id="PF00912">
    <property type="entry name" value="Transgly"/>
    <property type="match status" value="1"/>
</dbReference>
<comment type="similarity">
    <text evidence="2">In the C-terminal section; belongs to the transpeptidase family.</text>
</comment>
<evidence type="ECO:0000256" key="12">
    <source>
        <dbReference type="ARBA" id="ARBA00022960"/>
    </source>
</evidence>
<dbReference type="InterPro" id="IPR001264">
    <property type="entry name" value="Glyco_trans_51"/>
</dbReference>
<comment type="catalytic activity">
    <reaction evidence="18">
        <text>Preferential cleavage: (Ac)2-L-Lys-D-Ala-|-D-Ala. Also transpeptidation of peptidyl-alanyl moieties that are N-acyl substituents of D-alanine.</text>
        <dbReference type="EC" id="3.4.16.4"/>
    </reaction>
</comment>
<evidence type="ECO:0000256" key="15">
    <source>
        <dbReference type="ARBA" id="ARBA00023136"/>
    </source>
</evidence>
<keyword evidence="17" id="KW-0961">Cell wall biogenesis/degradation</keyword>
<keyword evidence="6" id="KW-0121">Carboxypeptidase</keyword>
<evidence type="ECO:0000256" key="1">
    <source>
        <dbReference type="ARBA" id="ARBA00004236"/>
    </source>
</evidence>
<keyword evidence="7" id="KW-0645">Protease</keyword>
<dbReference type="GO" id="GO:0030288">
    <property type="term" value="C:outer membrane-bounded periplasmic space"/>
    <property type="evidence" value="ECO:0007669"/>
    <property type="project" value="TreeGrafter"/>
</dbReference>
<keyword evidence="15" id="KW-0472">Membrane</keyword>
<dbReference type="GO" id="GO:0008658">
    <property type="term" value="F:penicillin binding"/>
    <property type="evidence" value="ECO:0007669"/>
    <property type="project" value="InterPro"/>
</dbReference>
<dbReference type="GO" id="GO:0009252">
    <property type="term" value="P:peptidoglycan biosynthetic process"/>
    <property type="evidence" value="ECO:0007669"/>
    <property type="project" value="UniProtKB-KW"/>
</dbReference>
<accession>A0A3N5C6V8</accession>
<sequence length="646" mass="72845">MIRKLFILTFMAIAFGFASFGVILIYSIYQGPPEINIDENTVIYDQNENVITVEQGVQNRDWVELDQISPYIKEAFIAAEDQHFYNHFGFDVPRIASAVYHNVISMDKVQGASSITQQYARNLFLTHQKTWTRKIQEALITVRLEVFQDKDEILEGYLNSIYFGHGQYGIQAASQYYFDKNADDLKLEEAALLAGIPRGPSVYSPLISYENAMNRQKWILERMNETGKITETAMHRAKRIDLRIAVSASNQEEEVGQYFTDYALRQAAKLTDIDRQTLEARGYQVYTTMDLDAQKKLEQTIEEQLPQDEELQIGAVTVAPSTGKIVAMQGGTNFDQTPFNRATRAERMTGSTFKPFLYYAALVYGFTPSTTLESRPTTFTLEDGTPYDATNYNDHFANRPVTLAQALAVSDNIYALKTNKYIGPENLVEVAQTFGIEGDLKPVLSAALGTTSASPLEMARAYSILANRGWSVSPYIVEKVVDRDGNIVYQHEPKAPKRLLEENHAFVLTHMLTGMFDDRLSDYMSVTGAGIANQLTQQYAGKSGTTDPDSWMIGFSPHYTTAVWSGYDDNRKIERIQDRQAPKKIWANYMERIHDGLAYETFSVPSGVVGVQMDPLTGQLEGPSCEDETRLTYYINGTEPKEKCSQ</sequence>
<evidence type="ECO:0000256" key="10">
    <source>
        <dbReference type="ARBA" id="ARBA00022692"/>
    </source>
</evidence>
<keyword evidence="11" id="KW-0378">Hydrolase</keyword>
<dbReference type="NCBIfam" id="TIGR02074">
    <property type="entry name" value="PBP_1a_fam"/>
    <property type="match status" value="1"/>
</dbReference>
<evidence type="ECO:0000259" key="20">
    <source>
        <dbReference type="Pfam" id="PF00905"/>
    </source>
</evidence>
<evidence type="ECO:0000256" key="9">
    <source>
        <dbReference type="ARBA" id="ARBA00022679"/>
    </source>
</evidence>
<feature type="domain" description="Penicillin-binding protein transpeptidase" evidence="20">
    <location>
        <begin position="314"/>
        <end position="564"/>
    </location>
</feature>
<keyword evidence="4" id="KW-1003">Cell membrane</keyword>
<dbReference type="GO" id="GO:0008955">
    <property type="term" value="F:peptidoglycan glycosyltransferase activity"/>
    <property type="evidence" value="ECO:0007669"/>
    <property type="project" value="UniProtKB-EC"/>
</dbReference>
<comment type="subcellular location">
    <subcellularLocation>
        <location evidence="1">Cell membrane</location>
    </subcellularLocation>
</comment>
<dbReference type="GO" id="GO:0009274">
    <property type="term" value="C:peptidoglycan-based cell wall"/>
    <property type="evidence" value="ECO:0007669"/>
    <property type="project" value="InterPro"/>
</dbReference>
<dbReference type="OrthoDB" id="9766909at2"/>
<keyword evidence="14" id="KW-1133">Transmembrane helix</keyword>
<comment type="caution">
    <text evidence="22">The sequence shown here is derived from an EMBL/GenBank/DDBJ whole genome shotgun (WGS) entry which is preliminary data.</text>
</comment>
<evidence type="ECO:0000256" key="17">
    <source>
        <dbReference type="ARBA" id="ARBA00023316"/>
    </source>
</evidence>
<proteinExistence type="inferred from homology"/>
<dbReference type="Pfam" id="PF00905">
    <property type="entry name" value="Transpeptidase"/>
    <property type="match status" value="1"/>
</dbReference>
<evidence type="ECO:0000313" key="23">
    <source>
        <dbReference type="Proteomes" id="UP000276443"/>
    </source>
</evidence>
<dbReference type="AlphaFoldDB" id="A0A3N5C6V8"/>
<dbReference type="GO" id="GO:0016763">
    <property type="term" value="F:pentosyltransferase activity"/>
    <property type="evidence" value="ECO:0007669"/>
    <property type="project" value="InterPro"/>
</dbReference>
<keyword evidence="8" id="KW-0328">Glycosyltransferase</keyword>
<dbReference type="GO" id="GO:0071555">
    <property type="term" value="P:cell wall organization"/>
    <property type="evidence" value="ECO:0007669"/>
    <property type="project" value="UniProtKB-KW"/>
</dbReference>
<evidence type="ECO:0000256" key="18">
    <source>
        <dbReference type="ARBA" id="ARBA00034000"/>
    </source>
</evidence>
<dbReference type="GO" id="GO:0008360">
    <property type="term" value="P:regulation of cell shape"/>
    <property type="evidence" value="ECO:0007669"/>
    <property type="project" value="UniProtKB-KW"/>
</dbReference>
<dbReference type="InterPro" id="IPR001460">
    <property type="entry name" value="PCN-bd_Tpept"/>
</dbReference>
<protein>
    <submittedName>
        <fullName evidence="22">Monofunctional biosynthetic peptidoglycan transglycosylase</fullName>
    </submittedName>
</protein>
<dbReference type="FunFam" id="1.10.3810.10:FF:000001">
    <property type="entry name" value="Penicillin-binding protein 1A"/>
    <property type="match status" value="1"/>
</dbReference>
<comment type="catalytic activity">
    <reaction evidence="19">
        <text>[GlcNAc-(1-&gt;4)-Mur2Ac(oyl-L-Ala-gamma-D-Glu-L-Lys-D-Ala-D-Ala)](n)-di-trans,octa-cis-undecaprenyl diphosphate + beta-D-GlcNAc-(1-&gt;4)-Mur2Ac(oyl-L-Ala-gamma-D-Glu-L-Lys-D-Ala-D-Ala)-di-trans,octa-cis-undecaprenyl diphosphate = [GlcNAc-(1-&gt;4)-Mur2Ac(oyl-L-Ala-gamma-D-Glu-L-Lys-D-Ala-D-Ala)](n+1)-di-trans,octa-cis-undecaprenyl diphosphate + di-trans,octa-cis-undecaprenyl diphosphate + H(+)</text>
        <dbReference type="Rhea" id="RHEA:23708"/>
        <dbReference type="Rhea" id="RHEA-COMP:9602"/>
        <dbReference type="Rhea" id="RHEA-COMP:9603"/>
        <dbReference type="ChEBI" id="CHEBI:15378"/>
        <dbReference type="ChEBI" id="CHEBI:58405"/>
        <dbReference type="ChEBI" id="CHEBI:60033"/>
        <dbReference type="ChEBI" id="CHEBI:78435"/>
        <dbReference type="EC" id="2.4.99.28"/>
    </reaction>
</comment>
<dbReference type="NCBIfam" id="TIGR02070">
    <property type="entry name" value="mono_pep_trsgly"/>
    <property type="match status" value="1"/>
</dbReference>
<evidence type="ECO:0000256" key="8">
    <source>
        <dbReference type="ARBA" id="ARBA00022676"/>
    </source>
</evidence>
<dbReference type="SUPFAM" id="SSF53955">
    <property type="entry name" value="Lysozyme-like"/>
    <property type="match status" value="1"/>
</dbReference>
<dbReference type="GO" id="GO:0005886">
    <property type="term" value="C:plasma membrane"/>
    <property type="evidence" value="ECO:0007669"/>
    <property type="project" value="UniProtKB-SubCell"/>
</dbReference>
<keyword evidence="23" id="KW-1185">Reference proteome</keyword>
<dbReference type="InterPro" id="IPR050396">
    <property type="entry name" value="Glycosyltr_51/Transpeptidase"/>
</dbReference>
<evidence type="ECO:0000256" key="3">
    <source>
        <dbReference type="ARBA" id="ARBA00007739"/>
    </source>
</evidence>
<evidence type="ECO:0000256" key="19">
    <source>
        <dbReference type="ARBA" id="ARBA00049902"/>
    </source>
</evidence>
<dbReference type="InterPro" id="IPR036950">
    <property type="entry name" value="PBP_transglycosylase"/>
</dbReference>
<evidence type="ECO:0000256" key="11">
    <source>
        <dbReference type="ARBA" id="ARBA00022801"/>
    </source>
</evidence>
<evidence type="ECO:0000256" key="2">
    <source>
        <dbReference type="ARBA" id="ARBA00007090"/>
    </source>
</evidence>
<dbReference type="RefSeq" id="WP_124220757.1">
    <property type="nucleotide sequence ID" value="NZ_RKRF01000008.1"/>
</dbReference>
<dbReference type="GO" id="GO:0009002">
    <property type="term" value="F:serine-type D-Ala-D-Ala carboxypeptidase activity"/>
    <property type="evidence" value="ECO:0007669"/>
    <property type="project" value="UniProtKB-EC"/>
</dbReference>
<dbReference type="EMBL" id="RKRF01000008">
    <property type="protein sequence ID" value="RPF54055.1"/>
    <property type="molecule type" value="Genomic_DNA"/>
</dbReference>
<gene>
    <name evidence="22" type="ORF">EDC24_1243</name>
</gene>
<dbReference type="GO" id="GO:0006508">
    <property type="term" value="P:proteolysis"/>
    <property type="evidence" value="ECO:0007669"/>
    <property type="project" value="UniProtKB-KW"/>
</dbReference>
<keyword evidence="13" id="KW-0573">Peptidoglycan synthesis</keyword>
<name>A0A3N5C6V8_9BACI</name>
<dbReference type="PANTHER" id="PTHR32282">
    <property type="entry name" value="BINDING PROTEIN TRANSPEPTIDASE, PUTATIVE-RELATED"/>
    <property type="match status" value="1"/>
</dbReference>
<evidence type="ECO:0000313" key="22">
    <source>
        <dbReference type="EMBL" id="RPF54055.1"/>
    </source>
</evidence>
<evidence type="ECO:0000256" key="14">
    <source>
        <dbReference type="ARBA" id="ARBA00022989"/>
    </source>
</evidence>
<dbReference type="Gene3D" id="1.10.3810.10">
    <property type="entry name" value="Biosynthetic peptidoglycan transglycosylase-like"/>
    <property type="match status" value="1"/>
</dbReference>
<evidence type="ECO:0000256" key="13">
    <source>
        <dbReference type="ARBA" id="ARBA00022984"/>
    </source>
</evidence>
<keyword evidence="16" id="KW-0511">Multifunctional enzyme</keyword>
<keyword evidence="5" id="KW-0997">Cell inner membrane</keyword>
<dbReference type="PANTHER" id="PTHR32282:SF11">
    <property type="entry name" value="PENICILLIN-BINDING PROTEIN 1B"/>
    <property type="match status" value="1"/>
</dbReference>
<dbReference type="SUPFAM" id="SSF56601">
    <property type="entry name" value="beta-lactamase/transpeptidase-like"/>
    <property type="match status" value="1"/>
</dbReference>
<organism evidence="22 23">
    <name type="scientific">Aquisalibacillus elongatus</name>
    <dbReference type="NCBI Taxonomy" id="485577"/>
    <lineage>
        <taxon>Bacteria</taxon>
        <taxon>Bacillati</taxon>
        <taxon>Bacillota</taxon>
        <taxon>Bacilli</taxon>
        <taxon>Bacillales</taxon>
        <taxon>Bacillaceae</taxon>
        <taxon>Aquisalibacillus</taxon>
    </lineage>
</organism>
<evidence type="ECO:0000259" key="21">
    <source>
        <dbReference type="Pfam" id="PF00912"/>
    </source>
</evidence>
<evidence type="ECO:0000256" key="7">
    <source>
        <dbReference type="ARBA" id="ARBA00022670"/>
    </source>
</evidence>
<dbReference type="InterPro" id="IPR023346">
    <property type="entry name" value="Lysozyme-like_dom_sf"/>
</dbReference>
<feature type="domain" description="Glycosyl transferase family 51" evidence="21">
    <location>
        <begin position="52"/>
        <end position="223"/>
    </location>
</feature>
<keyword evidence="10" id="KW-0812">Transmembrane</keyword>